<accession>A0A840IU47</accession>
<dbReference type="SUPFAM" id="SSF52218">
    <property type="entry name" value="Flavoproteins"/>
    <property type="match status" value="1"/>
</dbReference>
<comment type="caution">
    <text evidence="4">The sequence shown here is derived from an EMBL/GenBank/DDBJ whole genome shotgun (WGS) entry which is preliminary data.</text>
</comment>
<dbReference type="InterPro" id="IPR029039">
    <property type="entry name" value="Flavoprotein-like_sf"/>
</dbReference>
<dbReference type="InterPro" id="IPR003680">
    <property type="entry name" value="Flavodoxin_fold"/>
</dbReference>
<reference evidence="4 5" key="1">
    <citation type="submission" date="2020-08" db="EMBL/GenBank/DDBJ databases">
        <title>Sequencing the genomes of 1000 actinobacteria strains.</title>
        <authorList>
            <person name="Klenk H.-P."/>
        </authorList>
    </citation>
    <scope>NUCLEOTIDE SEQUENCE [LARGE SCALE GENOMIC DNA]</scope>
    <source>
        <strain evidence="4 5">DSM 45859</strain>
    </source>
</reference>
<evidence type="ECO:0000313" key="4">
    <source>
        <dbReference type="EMBL" id="MBB4686181.1"/>
    </source>
</evidence>
<organism evidence="4 5">
    <name type="scientific">Amycolatopsis jiangsuensis</name>
    <dbReference type="NCBI Taxonomy" id="1181879"/>
    <lineage>
        <taxon>Bacteria</taxon>
        <taxon>Bacillati</taxon>
        <taxon>Actinomycetota</taxon>
        <taxon>Actinomycetes</taxon>
        <taxon>Pseudonocardiales</taxon>
        <taxon>Pseudonocardiaceae</taxon>
        <taxon>Amycolatopsis</taxon>
    </lineage>
</organism>
<dbReference type="Gene3D" id="3.40.50.360">
    <property type="match status" value="1"/>
</dbReference>
<dbReference type="Proteomes" id="UP000581769">
    <property type="component" value="Unassembled WGS sequence"/>
</dbReference>
<keyword evidence="2 4" id="KW-0560">Oxidoreductase</keyword>
<dbReference type="GO" id="GO:0005829">
    <property type="term" value="C:cytosol"/>
    <property type="evidence" value="ECO:0007669"/>
    <property type="project" value="TreeGrafter"/>
</dbReference>
<dbReference type="AlphaFoldDB" id="A0A840IU47"/>
<dbReference type="InterPro" id="IPR051545">
    <property type="entry name" value="NAD(P)H_dehydrogenase_qn"/>
</dbReference>
<evidence type="ECO:0000256" key="1">
    <source>
        <dbReference type="ARBA" id="ARBA00006252"/>
    </source>
</evidence>
<dbReference type="PANTHER" id="PTHR10204">
    <property type="entry name" value="NAD P H OXIDOREDUCTASE-RELATED"/>
    <property type="match status" value="1"/>
</dbReference>
<comment type="similarity">
    <text evidence="1">Belongs to the NAD(P)H dehydrogenase (quinone) family.</text>
</comment>
<dbReference type="GO" id="GO:0003955">
    <property type="term" value="F:NAD(P)H dehydrogenase (quinone) activity"/>
    <property type="evidence" value="ECO:0007669"/>
    <property type="project" value="UniProtKB-EC"/>
</dbReference>
<dbReference type="PANTHER" id="PTHR10204:SF34">
    <property type="entry name" value="NAD(P)H DEHYDROGENASE [QUINONE] 1 ISOFORM 1"/>
    <property type="match status" value="1"/>
</dbReference>
<dbReference type="EC" id="1.6.5.2" evidence="4"/>
<dbReference type="RefSeq" id="WP_184781092.1">
    <property type="nucleotide sequence ID" value="NZ_JACHMG010000001.1"/>
</dbReference>
<name>A0A840IU47_9PSEU</name>
<protein>
    <submittedName>
        <fullName evidence="4">NAD(P)H dehydrogenase (Quinone)</fullName>
        <ecNumber evidence="4">1.6.5.2</ecNumber>
    </submittedName>
</protein>
<evidence type="ECO:0000256" key="2">
    <source>
        <dbReference type="ARBA" id="ARBA00023002"/>
    </source>
</evidence>
<evidence type="ECO:0000313" key="5">
    <source>
        <dbReference type="Proteomes" id="UP000581769"/>
    </source>
</evidence>
<dbReference type="EMBL" id="JACHMG010000001">
    <property type="protein sequence ID" value="MBB4686181.1"/>
    <property type="molecule type" value="Genomic_DNA"/>
</dbReference>
<proteinExistence type="inferred from homology"/>
<gene>
    <name evidence="4" type="ORF">BJY18_003666</name>
</gene>
<evidence type="ECO:0000259" key="3">
    <source>
        <dbReference type="Pfam" id="PF02525"/>
    </source>
</evidence>
<dbReference type="Pfam" id="PF02525">
    <property type="entry name" value="Flavodoxin_2"/>
    <property type="match status" value="1"/>
</dbReference>
<keyword evidence="5" id="KW-1185">Reference proteome</keyword>
<sequence length="234" mass="26172">MNVLWILAHPEPQSLNGALRDEGIATLRSLGHEVRESDLYAMQWNPVVDKIGTVPDDVRAEHEKLAWADTVVVQFPLWWFGTPAILKGWIDRVLVRGYGYDVRGEDGRVRRYGEGTLAGKRALTVVTTGGSEAAFSARGIAGPLDDLLFNLHHGTFFYTGMSVLPPVTVFDTVRMTQEDYELAVEQLRKRLHSLETTEPLPFRSQNGGDYDRSLVLRPEIDPGRSGYDVHLRAG</sequence>
<feature type="domain" description="Flavodoxin-like fold" evidence="3">
    <location>
        <begin position="1"/>
        <end position="191"/>
    </location>
</feature>